<dbReference type="EMBL" id="BARS01009820">
    <property type="protein sequence ID" value="GAF80031.1"/>
    <property type="molecule type" value="Genomic_DNA"/>
</dbReference>
<sequence>MKEKSTKTKDQGCSGGISGRGIGLGKRNEMAHPEFPDKTLEKAI</sequence>
<dbReference type="AlphaFoldDB" id="X0SY42"/>
<protein>
    <submittedName>
        <fullName evidence="2">Uncharacterized protein</fullName>
    </submittedName>
</protein>
<evidence type="ECO:0000313" key="2">
    <source>
        <dbReference type="EMBL" id="GAF80031.1"/>
    </source>
</evidence>
<evidence type="ECO:0000256" key="1">
    <source>
        <dbReference type="SAM" id="MobiDB-lite"/>
    </source>
</evidence>
<gene>
    <name evidence="2" type="ORF">S01H1_18373</name>
</gene>
<organism evidence="2">
    <name type="scientific">marine sediment metagenome</name>
    <dbReference type="NCBI Taxonomy" id="412755"/>
    <lineage>
        <taxon>unclassified sequences</taxon>
        <taxon>metagenomes</taxon>
        <taxon>ecological metagenomes</taxon>
    </lineage>
</organism>
<feature type="region of interest" description="Disordered" evidence="1">
    <location>
        <begin position="1"/>
        <end position="44"/>
    </location>
</feature>
<accession>X0SY42</accession>
<comment type="caution">
    <text evidence="2">The sequence shown here is derived from an EMBL/GenBank/DDBJ whole genome shotgun (WGS) entry which is preliminary data.</text>
</comment>
<name>X0SY42_9ZZZZ</name>
<feature type="compositionally biased region" description="Basic and acidic residues" evidence="1">
    <location>
        <begin position="26"/>
        <end position="44"/>
    </location>
</feature>
<feature type="compositionally biased region" description="Gly residues" evidence="1">
    <location>
        <begin position="13"/>
        <end position="24"/>
    </location>
</feature>
<feature type="compositionally biased region" description="Basic and acidic residues" evidence="1">
    <location>
        <begin position="1"/>
        <end position="10"/>
    </location>
</feature>
<proteinExistence type="predicted"/>
<reference evidence="2" key="1">
    <citation type="journal article" date="2014" name="Front. Microbiol.">
        <title>High frequency of phylogenetically diverse reductive dehalogenase-homologous genes in deep subseafloor sedimentary metagenomes.</title>
        <authorList>
            <person name="Kawai M."/>
            <person name="Futagami T."/>
            <person name="Toyoda A."/>
            <person name="Takaki Y."/>
            <person name="Nishi S."/>
            <person name="Hori S."/>
            <person name="Arai W."/>
            <person name="Tsubouchi T."/>
            <person name="Morono Y."/>
            <person name="Uchiyama I."/>
            <person name="Ito T."/>
            <person name="Fujiyama A."/>
            <person name="Inagaki F."/>
            <person name="Takami H."/>
        </authorList>
    </citation>
    <scope>NUCLEOTIDE SEQUENCE</scope>
    <source>
        <strain evidence="2">Expedition CK06-06</strain>
    </source>
</reference>